<name>A0A0F9CJL5_9ZZZZ</name>
<protein>
    <submittedName>
        <fullName evidence="1">Uncharacterized protein</fullName>
    </submittedName>
</protein>
<gene>
    <name evidence="1" type="ORF">LCGC14_2316920</name>
</gene>
<dbReference type="AlphaFoldDB" id="A0A0F9CJL5"/>
<reference evidence="1" key="1">
    <citation type="journal article" date="2015" name="Nature">
        <title>Complex archaea that bridge the gap between prokaryotes and eukaryotes.</title>
        <authorList>
            <person name="Spang A."/>
            <person name="Saw J.H."/>
            <person name="Jorgensen S.L."/>
            <person name="Zaremba-Niedzwiedzka K."/>
            <person name="Martijn J."/>
            <person name="Lind A.E."/>
            <person name="van Eijk R."/>
            <person name="Schleper C."/>
            <person name="Guy L."/>
            <person name="Ettema T.J."/>
        </authorList>
    </citation>
    <scope>NUCLEOTIDE SEQUENCE</scope>
</reference>
<organism evidence="1">
    <name type="scientific">marine sediment metagenome</name>
    <dbReference type="NCBI Taxonomy" id="412755"/>
    <lineage>
        <taxon>unclassified sequences</taxon>
        <taxon>metagenomes</taxon>
        <taxon>ecological metagenomes</taxon>
    </lineage>
</organism>
<evidence type="ECO:0000313" key="1">
    <source>
        <dbReference type="EMBL" id="KKL49294.1"/>
    </source>
</evidence>
<accession>A0A0F9CJL5</accession>
<proteinExistence type="predicted"/>
<dbReference type="EMBL" id="LAZR01033008">
    <property type="protein sequence ID" value="KKL49294.1"/>
    <property type="molecule type" value="Genomic_DNA"/>
</dbReference>
<sequence length="49" mass="5817">MNGERVRIRFYFLEAAASGMTWVEAEFTSQENFDWQWKQQMKKVNVNGG</sequence>
<feature type="non-terminal residue" evidence="1">
    <location>
        <position position="49"/>
    </location>
</feature>
<comment type="caution">
    <text evidence="1">The sequence shown here is derived from an EMBL/GenBank/DDBJ whole genome shotgun (WGS) entry which is preliminary data.</text>
</comment>